<protein>
    <recommendedName>
        <fullName evidence="2">Rho-GAP domain-containing protein</fullName>
    </recommendedName>
</protein>
<feature type="compositionally biased region" description="Basic and acidic residues" evidence="1">
    <location>
        <begin position="250"/>
        <end position="262"/>
    </location>
</feature>
<dbReference type="GO" id="GO:0005096">
    <property type="term" value="F:GTPase activator activity"/>
    <property type="evidence" value="ECO:0007669"/>
    <property type="project" value="TreeGrafter"/>
</dbReference>
<feature type="compositionally biased region" description="Polar residues" evidence="1">
    <location>
        <begin position="544"/>
        <end position="567"/>
    </location>
</feature>
<feature type="region of interest" description="Disordered" evidence="1">
    <location>
        <begin position="223"/>
        <end position="405"/>
    </location>
</feature>
<dbReference type="EMBL" id="PZQS01000003">
    <property type="protein sequence ID" value="PVD33997.1"/>
    <property type="molecule type" value="Genomic_DNA"/>
</dbReference>
<keyword evidence="4" id="KW-1185">Reference proteome</keyword>
<feature type="domain" description="Rho-GAP" evidence="2">
    <location>
        <begin position="650"/>
        <end position="838"/>
    </location>
</feature>
<sequence>MPHTCGHIDTRDRTPYLHTAAVQVGRRAQRPIPPSMGRSPGVEVTLHNPPKVTNLPFAPLPRSIARRDSFEMPQRTIIDSPRPQRSRSLHKTTSDSSMTGPHGRPGHHHPPMGPDSFSFHRQGSVDNRSRQVGVAEAHIRQSSLGDSPSRQLAYGDAPSTPRKSSLQELGTQTSQFAVEAFPASVVYVRPDTYHQEVPGSVRVYSPDLRSSREEYLAFSQDIAGQQGSGSPLPGVHKSKPRAFPRTNPTCRREGSTSFKRDGNSAGLPGYDVPFLQQDPSLFSSTGSQSSQSYSDTTDSYNYTRHERSDSDTSHSSNRLISFRPERSPMDNQIMYSRMRELSDSQSSQGSSRNMSDTHSSQGSLRNLQDSAVSVQDSISSKSAGGGSDHDLTCQERTDSRLSQSAANMNICTPVNSSVNHDGEPDYANIPPRTTYLGKATNGFQSASPIDSSLGLSKQEVQLRPHYPDYESVPDQGFEDSDSSSILSSNSPRGLIQSSPIPISMETHHASLRRKKPDKGEASPAVERSQSLQADMSHRPLSMVVPSQSDANMSLSPSTSSLNRQLPSESDIESYAHQHLNRHKKGLFGKKVSINNMLTWSKVPVSHFAVHCAQRLERIMQTGAKRGVRKPTLEEVEQAVKSIFHPSMFGSMLEDVMLLQKERYPDRQLPWIQTTLSEEVLRLSGTQTEGIFRVPGDIDEVNALKLRCDQWMLPSDCPDPHIPASLLKLWYRELREPLIPTHLYEECVQQHANPLAAIAIVNQLPEINRLVLCYLIRFLQVFAAPENAAVTKMDVNNLAMVMAPNCLRCESQDPRVIFENTRKEMGFLRTLIQALDTSFMEGIV</sequence>
<dbReference type="SMART" id="SM00324">
    <property type="entry name" value="RhoGAP"/>
    <property type="match status" value="1"/>
</dbReference>
<feature type="compositionally biased region" description="Polar residues" evidence="1">
    <location>
        <begin position="352"/>
        <end position="382"/>
    </location>
</feature>
<dbReference type="AlphaFoldDB" id="A0A2T7PKT9"/>
<feature type="compositionally biased region" description="Polar residues" evidence="1">
    <location>
        <begin position="140"/>
        <end position="150"/>
    </location>
</feature>
<dbReference type="SUPFAM" id="SSF48350">
    <property type="entry name" value="GTPase activation domain, GAP"/>
    <property type="match status" value="1"/>
</dbReference>
<dbReference type="PANTHER" id="PTHR45876:SF8">
    <property type="entry name" value="FI04035P"/>
    <property type="match status" value="1"/>
</dbReference>
<accession>A0A2T7PKT9</accession>
<dbReference type="PANTHER" id="PTHR45876">
    <property type="entry name" value="FI04035P"/>
    <property type="match status" value="1"/>
</dbReference>
<dbReference type="OrthoDB" id="437889at2759"/>
<feature type="region of interest" description="Disordered" evidence="1">
    <location>
        <begin position="65"/>
        <end position="165"/>
    </location>
</feature>
<feature type="compositionally biased region" description="Basic and acidic residues" evidence="1">
    <location>
        <begin position="303"/>
        <end position="312"/>
    </location>
</feature>
<feature type="region of interest" description="Disordered" evidence="1">
    <location>
        <begin position="466"/>
        <end position="567"/>
    </location>
</feature>
<dbReference type="CDD" id="cd04389">
    <property type="entry name" value="RhoGAP_KIAA1688"/>
    <property type="match status" value="1"/>
</dbReference>
<dbReference type="GO" id="GO:0005737">
    <property type="term" value="C:cytoplasm"/>
    <property type="evidence" value="ECO:0007669"/>
    <property type="project" value="TreeGrafter"/>
</dbReference>
<dbReference type="FunFam" id="1.10.555.10:FF:000011">
    <property type="entry name" value="Rho GTPase-activating protein 39"/>
    <property type="match status" value="1"/>
</dbReference>
<dbReference type="Gene3D" id="1.10.555.10">
    <property type="entry name" value="Rho GTPase activation protein"/>
    <property type="match status" value="1"/>
</dbReference>
<evidence type="ECO:0000259" key="2">
    <source>
        <dbReference type="PROSITE" id="PS50238"/>
    </source>
</evidence>
<dbReference type="InterPro" id="IPR000198">
    <property type="entry name" value="RhoGAP_dom"/>
</dbReference>
<dbReference type="InterPro" id="IPR008936">
    <property type="entry name" value="Rho_GTPase_activation_prot"/>
</dbReference>
<gene>
    <name evidence="3" type="ORF">C0Q70_05259</name>
</gene>
<feature type="compositionally biased region" description="Basic and acidic residues" evidence="1">
    <location>
        <begin position="387"/>
        <end position="399"/>
    </location>
</feature>
<proteinExistence type="predicted"/>
<evidence type="ECO:0000313" key="3">
    <source>
        <dbReference type="EMBL" id="PVD33997.1"/>
    </source>
</evidence>
<reference evidence="3 4" key="1">
    <citation type="submission" date="2018-04" db="EMBL/GenBank/DDBJ databases">
        <title>The genome of golden apple snail Pomacea canaliculata provides insight into stress tolerance and invasive adaptation.</title>
        <authorList>
            <person name="Liu C."/>
            <person name="Liu B."/>
            <person name="Ren Y."/>
            <person name="Zhang Y."/>
            <person name="Wang H."/>
            <person name="Li S."/>
            <person name="Jiang F."/>
            <person name="Yin L."/>
            <person name="Zhang G."/>
            <person name="Qian W."/>
            <person name="Fan W."/>
        </authorList>
    </citation>
    <scope>NUCLEOTIDE SEQUENCE [LARGE SCALE GENOMIC DNA]</scope>
    <source>
        <strain evidence="3">SZHN2017</strain>
        <tissue evidence="3">Muscle</tissue>
    </source>
</reference>
<feature type="compositionally biased region" description="Low complexity" evidence="1">
    <location>
        <begin position="283"/>
        <end position="300"/>
    </location>
</feature>
<dbReference type="Proteomes" id="UP000245119">
    <property type="component" value="Linkage Group LG3"/>
</dbReference>
<comment type="caution">
    <text evidence="3">The sequence shown here is derived from an EMBL/GenBank/DDBJ whole genome shotgun (WGS) entry which is preliminary data.</text>
</comment>
<evidence type="ECO:0000256" key="1">
    <source>
        <dbReference type="SAM" id="MobiDB-lite"/>
    </source>
</evidence>
<dbReference type="Pfam" id="PF00620">
    <property type="entry name" value="RhoGAP"/>
    <property type="match status" value="1"/>
</dbReference>
<evidence type="ECO:0000313" key="4">
    <source>
        <dbReference type="Proteomes" id="UP000245119"/>
    </source>
</evidence>
<dbReference type="PROSITE" id="PS50238">
    <property type="entry name" value="RHOGAP"/>
    <property type="match status" value="1"/>
</dbReference>
<dbReference type="GO" id="GO:0007165">
    <property type="term" value="P:signal transduction"/>
    <property type="evidence" value="ECO:0007669"/>
    <property type="project" value="InterPro"/>
</dbReference>
<name>A0A2T7PKT9_POMCA</name>
<organism evidence="3 4">
    <name type="scientific">Pomacea canaliculata</name>
    <name type="common">Golden apple snail</name>
    <dbReference type="NCBI Taxonomy" id="400727"/>
    <lineage>
        <taxon>Eukaryota</taxon>
        <taxon>Metazoa</taxon>
        <taxon>Spiralia</taxon>
        <taxon>Lophotrochozoa</taxon>
        <taxon>Mollusca</taxon>
        <taxon>Gastropoda</taxon>
        <taxon>Caenogastropoda</taxon>
        <taxon>Architaenioglossa</taxon>
        <taxon>Ampullarioidea</taxon>
        <taxon>Ampullariidae</taxon>
        <taxon>Pomacea</taxon>
    </lineage>
</organism>
<dbReference type="STRING" id="400727.A0A2T7PKT9"/>